<protein>
    <recommendedName>
        <fullName evidence="3">Nudix hydrolase domain-containing protein</fullName>
    </recommendedName>
</protein>
<dbReference type="PROSITE" id="PS51462">
    <property type="entry name" value="NUDIX"/>
    <property type="match status" value="1"/>
</dbReference>
<keyword evidence="2" id="KW-0378">Hydrolase</keyword>
<dbReference type="PATRIC" id="fig|1094558.3.peg.1137"/>
<dbReference type="EMBL" id="AIMB01000007">
    <property type="protein sequence ID" value="EJF90643.1"/>
    <property type="molecule type" value="Genomic_DNA"/>
</dbReference>
<evidence type="ECO:0000256" key="2">
    <source>
        <dbReference type="ARBA" id="ARBA00022801"/>
    </source>
</evidence>
<evidence type="ECO:0000313" key="5">
    <source>
        <dbReference type="Proteomes" id="UP000008952"/>
    </source>
</evidence>
<dbReference type="Pfam" id="PF00293">
    <property type="entry name" value="NUDIX"/>
    <property type="match status" value="1"/>
</dbReference>
<comment type="cofactor">
    <cofactor evidence="1">
        <name>Mg(2+)</name>
        <dbReference type="ChEBI" id="CHEBI:18420"/>
    </cofactor>
</comment>
<sequence length="144" mass="16522">MSIYLKIPDRKKAVSVICRHGPLFLLIKRKNNPYQNYLAFPGGKMKHGESAIIAAQRELFEETHLGTSNLAYVTTIIQNDKDQSFEILVYEALSFKGRAKAQDDAKALYWLSFNEMKQHNVIPSVLDIVKNYYDKKSLKPCINI</sequence>
<accession>J0ZPW0</accession>
<organism evidence="4 5">
    <name type="scientific">Bartonella tamiae Th239</name>
    <dbReference type="NCBI Taxonomy" id="1094558"/>
    <lineage>
        <taxon>Bacteria</taxon>
        <taxon>Pseudomonadati</taxon>
        <taxon>Pseudomonadota</taxon>
        <taxon>Alphaproteobacteria</taxon>
        <taxon>Hyphomicrobiales</taxon>
        <taxon>Bartonellaceae</taxon>
        <taxon>Bartonella</taxon>
    </lineage>
</organism>
<dbReference type="Gene3D" id="3.90.79.10">
    <property type="entry name" value="Nucleoside Triphosphate Pyrophosphohydrolase"/>
    <property type="match status" value="1"/>
</dbReference>
<keyword evidence="5" id="KW-1185">Reference proteome</keyword>
<dbReference type="HOGENOM" id="CLU_037162_20_2_5"/>
<dbReference type="PANTHER" id="PTHR43736">
    <property type="entry name" value="ADP-RIBOSE PYROPHOSPHATASE"/>
    <property type="match status" value="1"/>
</dbReference>
<comment type="caution">
    <text evidence="4">The sequence shown here is derived from an EMBL/GenBank/DDBJ whole genome shotgun (WGS) entry which is preliminary data.</text>
</comment>
<dbReference type="Proteomes" id="UP000008952">
    <property type="component" value="Unassembled WGS sequence"/>
</dbReference>
<feature type="domain" description="Nudix hydrolase" evidence="3">
    <location>
        <begin position="9"/>
        <end position="134"/>
    </location>
</feature>
<dbReference type="InterPro" id="IPR020084">
    <property type="entry name" value="NUDIX_hydrolase_CS"/>
</dbReference>
<dbReference type="PANTHER" id="PTHR43736:SF1">
    <property type="entry name" value="DIHYDRONEOPTERIN TRIPHOSPHATE DIPHOSPHATASE"/>
    <property type="match status" value="1"/>
</dbReference>
<dbReference type="OrthoDB" id="9761969at2"/>
<dbReference type="SUPFAM" id="SSF55811">
    <property type="entry name" value="Nudix"/>
    <property type="match status" value="1"/>
</dbReference>
<dbReference type="InterPro" id="IPR000086">
    <property type="entry name" value="NUDIX_hydrolase_dom"/>
</dbReference>
<proteinExistence type="predicted"/>
<dbReference type="AlphaFoldDB" id="J0ZPW0"/>
<dbReference type="RefSeq" id="WP_008039122.1">
    <property type="nucleotide sequence ID" value="NZ_JH725147.1"/>
</dbReference>
<gene>
    <name evidence="4" type="ORF">ME5_01044</name>
</gene>
<dbReference type="CDD" id="cd04673">
    <property type="entry name" value="NUDIX_ADPRase"/>
    <property type="match status" value="1"/>
</dbReference>
<reference evidence="4 5" key="1">
    <citation type="submission" date="2012-03" db="EMBL/GenBank/DDBJ databases">
        <title>The Genome Sequence of Bartonella tamiae Th239.</title>
        <authorList>
            <consortium name="The Broad Institute Genome Sequencing Platform"/>
            <consortium name="The Broad Institute Genome Sequencing Center for Infectious Disease"/>
            <person name="Feldgarden M."/>
            <person name="Kirby J."/>
            <person name="Kosoy M."/>
            <person name="Birtles R."/>
            <person name="Probert W.S."/>
            <person name="Chiaraviglio L."/>
            <person name="Young S.K."/>
            <person name="Zeng Q."/>
            <person name="Gargeya S."/>
            <person name="Fitzgerald M."/>
            <person name="Haas B."/>
            <person name="Abouelleil A."/>
            <person name="Alvarado L."/>
            <person name="Arachchi H.M."/>
            <person name="Berlin A."/>
            <person name="Chapman S.B."/>
            <person name="Gearin G."/>
            <person name="Goldberg J."/>
            <person name="Griggs A."/>
            <person name="Gujja S."/>
            <person name="Hansen M."/>
            <person name="Heiman D."/>
            <person name="Howarth C."/>
            <person name="Larimer J."/>
            <person name="Lui A."/>
            <person name="MacDonald P.J.P."/>
            <person name="McCowen C."/>
            <person name="Montmayeur A."/>
            <person name="Murphy C."/>
            <person name="Neiman D."/>
            <person name="Pearson M."/>
            <person name="Priest M."/>
            <person name="Roberts A."/>
            <person name="Saif S."/>
            <person name="Shea T."/>
            <person name="Sisk P."/>
            <person name="Stolte C."/>
            <person name="Sykes S."/>
            <person name="Wortman J."/>
            <person name="Nusbaum C."/>
            <person name="Birren B."/>
        </authorList>
    </citation>
    <scope>NUCLEOTIDE SEQUENCE [LARGE SCALE GENOMIC DNA]</scope>
    <source>
        <strain evidence="4 5">Th239</strain>
    </source>
</reference>
<dbReference type="InterPro" id="IPR015797">
    <property type="entry name" value="NUDIX_hydrolase-like_dom_sf"/>
</dbReference>
<evidence type="ECO:0000259" key="3">
    <source>
        <dbReference type="PROSITE" id="PS51462"/>
    </source>
</evidence>
<dbReference type="eggNOG" id="COG1051">
    <property type="taxonomic scope" value="Bacteria"/>
</dbReference>
<name>J0ZPW0_9HYPH</name>
<dbReference type="GO" id="GO:0016787">
    <property type="term" value="F:hydrolase activity"/>
    <property type="evidence" value="ECO:0007669"/>
    <property type="project" value="UniProtKB-KW"/>
</dbReference>
<dbReference type="PROSITE" id="PS00893">
    <property type="entry name" value="NUDIX_BOX"/>
    <property type="match status" value="1"/>
</dbReference>
<dbReference type="STRING" id="1094558.ME5_01044"/>
<evidence type="ECO:0000313" key="4">
    <source>
        <dbReference type="EMBL" id="EJF90643.1"/>
    </source>
</evidence>
<evidence type="ECO:0000256" key="1">
    <source>
        <dbReference type="ARBA" id="ARBA00001946"/>
    </source>
</evidence>